<evidence type="ECO:0000313" key="10">
    <source>
        <dbReference type="Proteomes" id="UP000092713"/>
    </source>
</evidence>
<proteinExistence type="inferred from homology"/>
<dbReference type="Pfam" id="PF21352">
    <property type="entry name" value="Zn_ribbon_Thio2"/>
    <property type="match status" value="1"/>
</dbReference>
<keyword evidence="4" id="KW-0249">Electron transport</keyword>
<keyword evidence="9" id="KW-0560">Oxidoreductase</keyword>
<evidence type="ECO:0000259" key="8">
    <source>
        <dbReference type="PROSITE" id="PS51352"/>
    </source>
</evidence>
<evidence type="ECO:0000256" key="6">
    <source>
        <dbReference type="ARBA" id="ARBA00023284"/>
    </source>
</evidence>
<dbReference type="InterPro" id="IPR036249">
    <property type="entry name" value="Thioredoxin-like_sf"/>
</dbReference>
<dbReference type="AlphaFoldDB" id="A0A1A7BYG8"/>
<dbReference type="PRINTS" id="PR00421">
    <property type="entry name" value="THIOREDOXIN"/>
</dbReference>
<dbReference type="PANTHER" id="PTHR45663">
    <property type="entry name" value="GEO12009P1"/>
    <property type="match status" value="1"/>
</dbReference>
<feature type="domain" description="Thioredoxin" evidence="8">
    <location>
        <begin position="16"/>
        <end position="149"/>
    </location>
</feature>
<dbReference type="PATRIC" id="fig|1747903.4.peg.2119"/>
<evidence type="ECO:0000256" key="5">
    <source>
        <dbReference type="ARBA" id="ARBA00023157"/>
    </source>
</evidence>
<dbReference type="InterPro" id="IPR005746">
    <property type="entry name" value="Thioredoxin"/>
</dbReference>
<dbReference type="Gene3D" id="2.30.30.380">
    <property type="entry name" value="Zn-finger domain of Sec23/24"/>
    <property type="match status" value="1"/>
</dbReference>
<keyword evidence="6" id="KW-0676">Redox-active center</keyword>
<accession>A0A1A7BYG8</accession>
<dbReference type="PROSITE" id="PS51352">
    <property type="entry name" value="THIOREDOXIN_2"/>
    <property type="match status" value="1"/>
</dbReference>
<dbReference type="OrthoDB" id="9790390at2"/>
<dbReference type="GO" id="GO:0005829">
    <property type="term" value="C:cytosol"/>
    <property type="evidence" value="ECO:0007669"/>
    <property type="project" value="TreeGrafter"/>
</dbReference>
<dbReference type="PROSITE" id="PS00194">
    <property type="entry name" value="THIOREDOXIN_1"/>
    <property type="match status" value="1"/>
</dbReference>
<dbReference type="InterPro" id="IPR017937">
    <property type="entry name" value="Thioredoxin_CS"/>
</dbReference>
<dbReference type="Gene3D" id="3.40.30.10">
    <property type="entry name" value="Glutaredoxin"/>
    <property type="match status" value="1"/>
</dbReference>
<keyword evidence="2" id="KW-0813">Transport</keyword>
<comment type="similarity">
    <text evidence="1">Belongs to the thioredoxin family.</text>
</comment>
<sequence length="152" mass="16670">MTPTSPASLHIVCPHCDAVNRLPPARLREQPTCGKCGKDLFTGAPVDLSSARFLKHIERTDIPVLVDFWAPWCGPCRTMMPFYAQAAQTLEPAFRVVKVNTEASQDIATRLAIRSIPTLALFQNGMEVARQPGAVDANTIVSWARSKAQRLA</sequence>
<dbReference type="NCBIfam" id="TIGR01068">
    <property type="entry name" value="thioredoxin"/>
    <property type="match status" value="1"/>
</dbReference>
<reference evidence="9 10" key="1">
    <citation type="submission" date="2016-04" db="EMBL/GenBank/DDBJ databases">
        <title>Draft genome sequence of Janthinobacterium psychrotolerans sp. nov., isolated from freshwater sediments in Denmark.</title>
        <authorList>
            <person name="Gong X."/>
            <person name="Skrivergaard S."/>
            <person name="Korsgaard B.S."/>
            <person name="Schreiber L."/>
            <person name="Marshall I.P."/>
            <person name="Finster K."/>
            <person name="Schramm A."/>
        </authorList>
    </citation>
    <scope>NUCLEOTIDE SEQUENCE [LARGE SCALE GENOMIC DNA]</scope>
    <source>
        <strain evidence="9 10">S3-2</strain>
    </source>
</reference>
<dbReference type="EMBL" id="LOCQ01000057">
    <property type="protein sequence ID" value="OBV38567.1"/>
    <property type="molecule type" value="Genomic_DNA"/>
</dbReference>
<dbReference type="PANTHER" id="PTHR45663:SF11">
    <property type="entry name" value="GEO12009P1"/>
    <property type="match status" value="1"/>
</dbReference>
<dbReference type="SUPFAM" id="SSF52833">
    <property type="entry name" value="Thioredoxin-like"/>
    <property type="match status" value="1"/>
</dbReference>
<evidence type="ECO:0000256" key="4">
    <source>
        <dbReference type="ARBA" id="ARBA00022982"/>
    </source>
</evidence>
<dbReference type="GO" id="GO:0015035">
    <property type="term" value="F:protein-disulfide reductase activity"/>
    <property type="evidence" value="ECO:0007669"/>
    <property type="project" value="UniProtKB-UniRule"/>
</dbReference>
<evidence type="ECO:0000256" key="3">
    <source>
        <dbReference type="ARBA" id="ARBA00022723"/>
    </source>
</evidence>
<evidence type="ECO:0000256" key="1">
    <source>
        <dbReference type="ARBA" id="ARBA00008987"/>
    </source>
</evidence>
<dbReference type="Proteomes" id="UP000092713">
    <property type="component" value="Unassembled WGS sequence"/>
</dbReference>
<dbReference type="RefSeq" id="WP_065308931.1">
    <property type="nucleotide sequence ID" value="NZ_LOCQ01000057.1"/>
</dbReference>
<evidence type="ECO:0000256" key="7">
    <source>
        <dbReference type="NCBIfam" id="TIGR01068"/>
    </source>
</evidence>
<protein>
    <recommendedName>
        <fullName evidence="7">Thioredoxin</fullName>
    </recommendedName>
</protein>
<evidence type="ECO:0000256" key="2">
    <source>
        <dbReference type="ARBA" id="ARBA00022448"/>
    </source>
</evidence>
<evidence type="ECO:0000313" key="9">
    <source>
        <dbReference type="EMBL" id="OBV38567.1"/>
    </source>
</evidence>
<keyword evidence="5" id="KW-1015">Disulfide bond</keyword>
<dbReference type="CDD" id="cd02947">
    <property type="entry name" value="TRX_family"/>
    <property type="match status" value="1"/>
</dbReference>
<dbReference type="Pfam" id="PF00085">
    <property type="entry name" value="Thioredoxin"/>
    <property type="match status" value="1"/>
</dbReference>
<organism evidence="9 10">
    <name type="scientific">Janthinobacterium psychrotolerans</name>
    <dbReference type="NCBI Taxonomy" id="1747903"/>
    <lineage>
        <taxon>Bacteria</taxon>
        <taxon>Pseudomonadati</taxon>
        <taxon>Pseudomonadota</taxon>
        <taxon>Betaproteobacteria</taxon>
        <taxon>Burkholderiales</taxon>
        <taxon>Oxalobacteraceae</taxon>
        <taxon>Janthinobacterium</taxon>
    </lineage>
</organism>
<dbReference type="GO" id="GO:0046872">
    <property type="term" value="F:metal ion binding"/>
    <property type="evidence" value="ECO:0007669"/>
    <property type="project" value="UniProtKB-KW"/>
</dbReference>
<keyword evidence="3" id="KW-0479">Metal-binding</keyword>
<comment type="caution">
    <text evidence="9">The sequence shown here is derived from an EMBL/GenBank/DDBJ whole genome shotgun (WGS) entry which is preliminary data.</text>
</comment>
<dbReference type="InterPro" id="IPR049299">
    <property type="entry name" value="Thio2_N"/>
</dbReference>
<name>A0A1A7BYG8_9BURK</name>
<dbReference type="InterPro" id="IPR013766">
    <property type="entry name" value="Thioredoxin_domain"/>
</dbReference>
<gene>
    <name evidence="9" type="ORF">ASR47_1006167</name>
</gene>
<keyword evidence="10" id="KW-1185">Reference proteome</keyword>
<dbReference type="STRING" id="1747903.ASR47_1006167"/>
<dbReference type="GO" id="GO:0045454">
    <property type="term" value="P:cell redox homeostasis"/>
    <property type="evidence" value="ECO:0007669"/>
    <property type="project" value="TreeGrafter"/>
</dbReference>
<dbReference type="NCBIfam" id="NF008229">
    <property type="entry name" value="PRK10996.1"/>
    <property type="match status" value="1"/>
</dbReference>